<feature type="compositionally biased region" description="Basic and acidic residues" evidence="1">
    <location>
        <begin position="47"/>
        <end position="59"/>
    </location>
</feature>
<evidence type="ECO:0000313" key="2">
    <source>
        <dbReference type="EMBL" id="TRZ09664.1"/>
    </source>
</evidence>
<accession>A0A8K1LDA9</accession>
<reference evidence="2" key="1">
    <citation type="submission" date="2019-04" db="EMBL/GenBank/DDBJ databases">
        <title>Genome assembly of Zosterops borbonicus 15179.</title>
        <authorList>
            <person name="Leroy T."/>
            <person name="Anselmetti Y."/>
            <person name="Tilak M.-K."/>
            <person name="Nabholz B."/>
        </authorList>
    </citation>
    <scope>NUCLEOTIDE SEQUENCE</scope>
    <source>
        <strain evidence="2">HGM_15179</strain>
        <tissue evidence="2">Muscle</tissue>
    </source>
</reference>
<sequence length="111" mass="13090">MENWQERSINELLRETLKVYLQREEEKAKTKARIMVVVAKESVGIDKEKSELSNEEKPGPVKPWKKYPKDQKGQELGVVFIVERQGILRGIAKYWNLMRPSGENKTSWRKF</sequence>
<dbReference type="Proteomes" id="UP000796761">
    <property type="component" value="Unassembled WGS sequence"/>
</dbReference>
<gene>
    <name evidence="2" type="ORF">HGM15179_017444</name>
</gene>
<dbReference type="EMBL" id="SWJQ01001022">
    <property type="protein sequence ID" value="TRZ09664.1"/>
    <property type="molecule type" value="Genomic_DNA"/>
</dbReference>
<keyword evidence="3" id="KW-1185">Reference proteome</keyword>
<proteinExistence type="predicted"/>
<feature type="region of interest" description="Disordered" evidence="1">
    <location>
        <begin position="47"/>
        <end position="68"/>
    </location>
</feature>
<comment type="caution">
    <text evidence="2">The sequence shown here is derived from an EMBL/GenBank/DDBJ whole genome shotgun (WGS) entry which is preliminary data.</text>
</comment>
<dbReference type="AlphaFoldDB" id="A0A8K1LDA9"/>
<protein>
    <submittedName>
        <fullName evidence="2">Uncharacterized protein</fullName>
    </submittedName>
</protein>
<evidence type="ECO:0000256" key="1">
    <source>
        <dbReference type="SAM" id="MobiDB-lite"/>
    </source>
</evidence>
<name>A0A8K1LDA9_9PASS</name>
<evidence type="ECO:0000313" key="3">
    <source>
        <dbReference type="Proteomes" id="UP000796761"/>
    </source>
</evidence>
<organism evidence="2 3">
    <name type="scientific">Zosterops borbonicus</name>
    <dbReference type="NCBI Taxonomy" id="364589"/>
    <lineage>
        <taxon>Eukaryota</taxon>
        <taxon>Metazoa</taxon>
        <taxon>Chordata</taxon>
        <taxon>Craniata</taxon>
        <taxon>Vertebrata</taxon>
        <taxon>Euteleostomi</taxon>
        <taxon>Archelosauria</taxon>
        <taxon>Archosauria</taxon>
        <taxon>Dinosauria</taxon>
        <taxon>Saurischia</taxon>
        <taxon>Theropoda</taxon>
        <taxon>Coelurosauria</taxon>
        <taxon>Aves</taxon>
        <taxon>Neognathae</taxon>
        <taxon>Neoaves</taxon>
        <taxon>Telluraves</taxon>
        <taxon>Australaves</taxon>
        <taxon>Passeriformes</taxon>
        <taxon>Sylvioidea</taxon>
        <taxon>Zosteropidae</taxon>
        <taxon>Zosterops</taxon>
    </lineage>
</organism>